<dbReference type="KEGG" id="agv:OJF2_51240"/>
<sequence length="41" mass="4290">MNGLVVFAGLLAFVAFGAFCYFTGMAAGWQDAMEQSQGGQP</sequence>
<gene>
    <name evidence="1" type="ORF">OJF2_51240</name>
</gene>
<dbReference type="RefSeq" id="WP_261344022.1">
    <property type="nucleotide sequence ID" value="NZ_CP042997.1"/>
</dbReference>
<name>A0A5B9W9M8_9BACT</name>
<evidence type="ECO:0000313" key="2">
    <source>
        <dbReference type="Proteomes" id="UP000324233"/>
    </source>
</evidence>
<evidence type="ECO:0000313" key="1">
    <source>
        <dbReference type="EMBL" id="QEH36540.1"/>
    </source>
</evidence>
<keyword evidence="2" id="KW-1185">Reference proteome</keyword>
<reference evidence="1 2" key="1">
    <citation type="submission" date="2019-08" db="EMBL/GenBank/DDBJ databases">
        <title>Deep-cultivation of Planctomycetes and their phenomic and genomic characterization uncovers novel biology.</title>
        <authorList>
            <person name="Wiegand S."/>
            <person name="Jogler M."/>
            <person name="Boedeker C."/>
            <person name="Pinto D."/>
            <person name="Vollmers J."/>
            <person name="Rivas-Marin E."/>
            <person name="Kohn T."/>
            <person name="Peeters S.H."/>
            <person name="Heuer A."/>
            <person name="Rast P."/>
            <person name="Oberbeckmann S."/>
            <person name="Bunk B."/>
            <person name="Jeske O."/>
            <person name="Meyerdierks A."/>
            <person name="Storesund J.E."/>
            <person name="Kallscheuer N."/>
            <person name="Luecker S."/>
            <person name="Lage O.M."/>
            <person name="Pohl T."/>
            <person name="Merkel B.J."/>
            <person name="Hornburger P."/>
            <person name="Mueller R.-W."/>
            <person name="Bruemmer F."/>
            <person name="Labrenz M."/>
            <person name="Spormann A.M."/>
            <person name="Op den Camp H."/>
            <person name="Overmann J."/>
            <person name="Amann R."/>
            <person name="Jetten M.S.M."/>
            <person name="Mascher T."/>
            <person name="Medema M.H."/>
            <person name="Devos D.P."/>
            <person name="Kaster A.-K."/>
            <person name="Ovreas L."/>
            <person name="Rohde M."/>
            <person name="Galperin M.Y."/>
            <person name="Jogler C."/>
        </authorList>
    </citation>
    <scope>NUCLEOTIDE SEQUENCE [LARGE SCALE GENOMIC DNA]</scope>
    <source>
        <strain evidence="1 2">OJF2</strain>
    </source>
</reference>
<dbReference type="Proteomes" id="UP000324233">
    <property type="component" value="Chromosome"/>
</dbReference>
<proteinExistence type="predicted"/>
<organism evidence="1 2">
    <name type="scientific">Aquisphaera giovannonii</name>
    <dbReference type="NCBI Taxonomy" id="406548"/>
    <lineage>
        <taxon>Bacteria</taxon>
        <taxon>Pseudomonadati</taxon>
        <taxon>Planctomycetota</taxon>
        <taxon>Planctomycetia</taxon>
        <taxon>Isosphaerales</taxon>
        <taxon>Isosphaeraceae</taxon>
        <taxon>Aquisphaera</taxon>
    </lineage>
</organism>
<protein>
    <submittedName>
        <fullName evidence="1">Uncharacterized protein</fullName>
    </submittedName>
</protein>
<accession>A0A5B9W9M8</accession>
<dbReference type="AlphaFoldDB" id="A0A5B9W9M8"/>
<dbReference type="EMBL" id="CP042997">
    <property type="protein sequence ID" value="QEH36540.1"/>
    <property type="molecule type" value="Genomic_DNA"/>
</dbReference>